<name>A0AAN9B6H6_9CAEN</name>
<dbReference type="PROSITE" id="PS00149">
    <property type="entry name" value="SULFATASE_2"/>
    <property type="match status" value="1"/>
</dbReference>
<organism evidence="9 10">
    <name type="scientific">Littorina saxatilis</name>
    <dbReference type="NCBI Taxonomy" id="31220"/>
    <lineage>
        <taxon>Eukaryota</taxon>
        <taxon>Metazoa</taxon>
        <taxon>Spiralia</taxon>
        <taxon>Lophotrochozoa</taxon>
        <taxon>Mollusca</taxon>
        <taxon>Gastropoda</taxon>
        <taxon>Caenogastropoda</taxon>
        <taxon>Littorinimorpha</taxon>
        <taxon>Littorinoidea</taxon>
        <taxon>Littorinidae</taxon>
        <taxon>Littorina</taxon>
    </lineage>
</organism>
<dbReference type="InterPro" id="IPR012251">
    <property type="entry name" value="GlcNAc_6-SO4ase"/>
</dbReference>
<evidence type="ECO:0000256" key="5">
    <source>
        <dbReference type="ARBA" id="ARBA00023180"/>
    </source>
</evidence>
<feature type="signal peptide" evidence="7">
    <location>
        <begin position="1"/>
        <end position="16"/>
    </location>
</feature>
<feature type="chain" id="PRO_5042954508" description="Sulfatase N-terminal domain-containing protein" evidence="7">
    <location>
        <begin position="17"/>
        <end position="499"/>
    </location>
</feature>
<reference evidence="9 10" key="1">
    <citation type="submission" date="2024-02" db="EMBL/GenBank/DDBJ databases">
        <title>Chromosome-scale genome assembly of the rough periwinkle Littorina saxatilis.</title>
        <authorList>
            <person name="De Jode A."/>
            <person name="Faria R."/>
            <person name="Formenti G."/>
            <person name="Sims Y."/>
            <person name="Smith T.P."/>
            <person name="Tracey A."/>
            <person name="Wood J.M.D."/>
            <person name="Zagrodzka Z.B."/>
            <person name="Johannesson K."/>
            <person name="Butlin R.K."/>
            <person name="Leder E.H."/>
        </authorList>
    </citation>
    <scope>NUCLEOTIDE SEQUENCE [LARGE SCALE GENOMIC DNA]</scope>
    <source>
        <strain evidence="9">Snail1</strain>
        <tissue evidence="9">Muscle</tissue>
    </source>
</reference>
<dbReference type="GO" id="GO:0030203">
    <property type="term" value="P:glycosaminoglycan metabolic process"/>
    <property type="evidence" value="ECO:0007669"/>
    <property type="project" value="InterPro"/>
</dbReference>
<evidence type="ECO:0000256" key="3">
    <source>
        <dbReference type="ARBA" id="ARBA00022729"/>
    </source>
</evidence>
<dbReference type="InterPro" id="IPR017850">
    <property type="entry name" value="Alkaline_phosphatase_core_sf"/>
</dbReference>
<dbReference type="GO" id="GO:0008449">
    <property type="term" value="F:N-acetylglucosamine-6-sulfatase activity"/>
    <property type="evidence" value="ECO:0007669"/>
    <property type="project" value="InterPro"/>
</dbReference>
<dbReference type="PANTHER" id="PTHR43108">
    <property type="entry name" value="N-ACETYLGLUCOSAMINE-6-SULFATASE FAMILY MEMBER"/>
    <property type="match status" value="1"/>
</dbReference>
<evidence type="ECO:0000256" key="1">
    <source>
        <dbReference type="ARBA" id="ARBA00001913"/>
    </source>
</evidence>
<dbReference type="CDD" id="cd16147">
    <property type="entry name" value="G6S"/>
    <property type="match status" value="1"/>
</dbReference>
<feature type="modified residue" description="3-oxoalanine (Cys)" evidence="6">
    <location>
        <position position="64"/>
    </location>
</feature>
<dbReference type="InterPro" id="IPR024607">
    <property type="entry name" value="Sulfatase_CS"/>
</dbReference>
<proteinExistence type="inferred from homology"/>
<evidence type="ECO:0000313" key="9">
    <source>
        <dbReference type="EMBL" id="KAK7098784.1"/>
    </source>
</evidence>
<keyword evidence="10" id="KW-1185">Reference proteome</keyword>
<accession>A0AAN9B6H6</accession>
<evidence type="ECO:0000256" key="7">
    <source>
        <dbReference type="SAM" id="SignalP"/>
    </source>
</evidence>
<dbReference type="PANTHER" id="PTHR43108:SF8">
    <property type="entry name" value="SD21168P"/>
    <property type="match status" value="1"/>
</dbReference>
<dbReference type="InterPro" id="IPR000917">
    <property type="entry name" value="Sulfatase_N"/>
</dbReference>
<sequence length="499" mass="55728">MKSTLLVSVCVWVSVATKLPNIVFVLTDDQDTELGGLTPIAKTRQLIGKEGITYQNMFVSSPLCCPSRSSIFSGKYVHNHRGLNNSIAGGCSDSSWQAREEPSAFPVLLKAAGYNTMFAGKYLNQYGGPKTGGVAHIPPGWDWWYGLVGNSKYYNYKVSVNGTEETHGHVYAKDYFTNYIHRKAVEFLQYQNKEGNPIFMMLSTPACHGPFTPADNYLTNFTGMVAPRGGNYNVTPHDKHWLIQQTIVPLPDDTVASEDKTFVNRWRTLLSVDDMVENVYNMLKQKDMLDNTYIFFSSDNGFHLGQFGLPSDKRQLYEFDIRVPLMIRGPGIPAGQVSQENVMNIDLGPTFIDLANQQVPDSVDGQSLKATWTLESRQGAAFRDNVLVEHFGEHHDSISGCPQFAGQGMGNCNNHCVCEDSWNNTFSCVRSTRSPNVYKYCIVKETQDFVEVYELTGDRYEFDNMASSADPNLLRSLQDDLDQLTSCSGTACNLVKHST</sequence>
<dbReference type="GO" id="GO:0005539">
    <property type="term" value="F:glycosaminoglycan binding"/>
    <property type="evidence" value="ECO:0007669"/>
    <property type="project" value="TreeGrafter"/>
</dbReference>
<evidence type="ECO:0000256" key="4">
    <source>
        <dbReference type="ARBA" id="ARBA00022801"/>
    </source>
</evidence>
<dbReference type="AlphaFoldDB" id="A0AAN9B6H6"/>
<keyword evidence="4" id="KW-0378">Hydrolase</keyword>
<comment type="cofactor">
    <cofactor evidence="1">
        <name>Ca(2+)</name>
        <dbReference type="ChEBI" id="CHEBI:29108"/>
    </cofactor>
</comment>
<evidence type="ECO:0000256" key="2">
    <source>
        <dbReference type="ARBA" id="ARBA00008779"/>
    </source>
</evidence>
<dbReference type="SUPFAM" id="SSF53649">
    <property type="entry name" value="Alkaline phosphatase-like"/>
    <property type="match status" value="1"/>
</dbReference>
<keyword evidence="3 7" id="KW-0732">Signal</keyword>
<keyword evidence="5" id="KW-0325">Glycoprotein</keyword>
<dbReference type="PIRSF" id="PIRSF036666">
    <property type="entry name" value="G6S"/>
    <property type="match status" value="1"/>
</dbReference>
<dbReference type="Pfam" id="PF00884">
    <property type="entry name" value="Sulfatase"/>
    <property type="match status" value="1"/>
</dbReference>
<evidence type="ECO:0000313" key="10">
    <source>
        <dbReference type="Proteomes" id="UP001374579"/>
    </source>
</evidence>
<comment type="similarity">
    <text evidence="2">Belongs to the sulfatase family.</text>
</comment>
<comment type="caution">
    <text evidence="9">The sequence shown here is derived from an EMBL/GenBank/DDBJ whole genome shotgun (WGS) entry which is preliminary data.</text>
</comment>
<dbReference type="EMBL" id="JBAMIC010000012">
    <property type="protein sequence ID" value="KAK7098784.1"/>
    <property type="molecule type" value="Genomic_DNA"/>
</dbReference>
<evidence type="ECO:0000259" key="8">
    <source>
        <dbReference type="Pfam" id="PF00884"/>
    </source>
</evidence>
<feature type="domain" description="Sulfatase N-terminal" evidence="8">
    <location>
        <begin position="20"/>
        <end position="356"/>
    </location>
</feature>
<dbReference type="Proteomes" id="UP001374579">
    <property type="component" value="Unassembled WGS sequence"/>
</dbReference>
<gene>
    <name evidence="9" type="ORF">V1264_003016</name>
</gene>
<dbReference type="Gene3D" id="3.40.720.10">
    <property type="entry name" value="Alkaline Phosphatase, subunit A"/>
    <property type="match status" value="1"/>
</dbReference>
<evidence type="ECO:0000256" key="6">
    <source>
        <dbReference type="PIRSR" id="PIRSR036666-50"/>
    </source>
</evidence>
<protein>
    <recommendedName>
        <fullName evidence="8">Sulfatase N-terminal domain-containing protein</fullName>
    </recommendedName>
</protein>
<comment type="PTM">
    <text evidence="6">The conversion to 3-oxoalanine (also known as C-formylglycine, FGly), of a serine or cysteine residue in prokaryotes and of a cysteine residue in eukaryotes, is critical for catalytic activity.</text>
</comment>